<evidence type="ECO:0000313" key="18">
    <source>
        <dbReference type="Proteomes" id="UP000235405"/>
    </source>
</evidence>
<evidence type="ECO:0000256" key="11">
    <source>
        <dbReference type="ARBA" id="ARBA00049191"/>
    </source>
</evidence>
<feature type="binding site" evidence="12">
    <location>
        <position position="60"/>
    </location>
    <ligand>
        <name>CoA</name>
        <dbReference type="ChEBI" id="CHEBI:57287"/>
    </ligand>
</feature>
<gene>
    <name evidence="17" type="ORF">BCV19_24200</name>
    <name evidence="16" type="ORF">Q8W38_08085</name>
</gene>
<comment type="pathway">
    <text evidence="2">Siderophore biosynthesis; enterobactin biosynthesis.</text>
</comment>
<dbReference type="InterPro" id="IPR037143">
    <property type="entry name" value="4-PPantetheinyl_Trfase_dom_sf"/>
</dbReference>
<evidence type="ECO:0000256" key="13">
    <source>
        <dbReference type="PIRSR" id="PIRSR603542-2"/>
    </source>
</evidence>
<keyword evidence="13" id="KW-0460">Magnesium</keyword>
<dbReference type="GO" id="GO:0009239">
    <property type="term" value="P:enterobactin biosynthetic process"/>
    <property type="evidence" value="ECO:0007669"/>
    <property type="project" value="UniProtKB-UniPathway"/>
</dbReference>
<feature type="domain" description="4'-phosphopantetheinyl transferase" evidence="14">
    <location>
        <begin position="115"/>
        <end position="195"/>
    </location>
</feature>
<dbReference type="GO" id="GO:0000287">
    <property type="term" value="F:magnesium ion binding"/>
    <property type="evidence" value="ECO:0007669"/>
    <property type="project" value="InterPro"/>
</dbReference>
<dbReference type="Pfam" id="PF01648">
    <property type="entry name" value="ACPS"/>
    <property type="match status" value="1"/>
</dbReference>
<dbReference type="EMBL" id="JAUYVK010000006">
    <property type="protein sequence ID" value="MDP2489289.1"/>
    <property type="molecule type" value="Genomic_DNA"/>
</dbReference>
<evidence type="ECO:0000256" key="6">
    <source>
        <dbReference type="ARBA" id="ARBA00022679"/>
    </source>
</evidence>
<feature type="binding site" evidence="12">
    <location>
        <position position="52"/>
    </location>
    <ligand>
        <name>CoA</name>
        <dbReference type="ChEBI" id="CHEBI:57287"/>
    </ligand>
</feature>
<comment type="subunit">
    <text evidence="4">EntB, EntD, EntE, and EntF form a multienzyme complex called enterobactin synthase.</text>
</comment>
<evidence type="ECO:0000256" key="3">
    <source>
        <dbReference type="ARBA" id="ARBA00008342"/>
    </source>
</evidence>
<dbReference type="AlphaFoldDB" id="A0A2N7CIJ2"/>
<evidence type="ECO:0000259" key="15">
    <source>
        <dbReference type="Pfam" id="PF17837"/>
    </source>
</evidence>
<dbReference type="EMBL" id="MCSW01000063">
    <property type="protein sequence ID" value="PMF29688.1"/>
    <property type="molecule type" value="Genomic_DNA"/>
</dbReference>
<dbReference type="InterPro" id="IPR003542">
    <property type="entry name" value="Enbac_synth_compD-like"/>
</dbReference>
<comment type="caution">
    <text evidence="17">The sequence shown here is derived from an EMBL/GenBank/DDBJ whole genome shotgun (WGS) entry which is preliminary data.</text>
</comment>
<dbReference type="GO" id="GO:0009366">
    <property type="term" value="C:enterobactin synthetase complex"/>
    <property type="evidence" value="ECO:0007669"/>
    <property type="project" value="InterPro"/>
</dbReference>
<dbReference type="Proteomes" id="UP001177883">
    <property type="component" value="Unassembled WGS sequence"/>
</dbReference>
<evidence type="ECO:0000256" key="8">
    <source>
        <dbReference type="ARBA" id="ARBA00029894"/>
    </source>
</evidence>
<comment type="cofactor">
    <cofactor evidence="13">
        <name>Mg(2+)</name>
        <dbReference type="ChEBI" id="CHEBI:18420"/>
    </cofactor>
</comment>
<reference evidence="17" key="2">
    <citation type="submission" date="2016-07" db="EMBL/GenBank/DDBJ databases">
        <authorList>
            <person name="Wan K."/>
            <person name="Booth B."/>
            <person name="Spirohn K."/>
            <person name="Hao T."/>
            <person name="Hu Y."/>
            <person name="Calderwood M."/>
            <person name="Hill D."/>
            <person name="Mohr S."/>
            <person name="Vidal M."/>
            <person name="Celniker S."/>
            <person name="Perrimon N."/>
        </authorList>
    </citation>
    <scope>NUCLEOTIDE SEQUENCE</scope>
    <source>
        <strain evidence="17">10N.286.54.F3</strain>
    </source>
</reference>
<evidence type="ECO:0000313" key="17">
    <source>
        <dbReference type="EMBL" id="PMF29688.1"/>
    </source>
</evidence>
<name>A0A2N7CIJ2_VIBSP</name>
<dbReference type="PRINTS" id="PR01399">
    <property type="entry name" value="ENTSNTHTASED"/>
</dbReference>
<evidence type="ECO:0000256" key="1">
    <source>
        <dbReference type="ARBA" id="ARBA00003937"/>
    </source>
</evidence>
<dbReference type="InterPro" id="IPR008278">
    <property type="entry name" value="4-PPantetheinyl_Trfase_dom"/>
</dbReference>
<evidence type="ECO:0000256" key="7">
    <source>
        <dbReference type="ARBA" id="ARBA00023191"/>
    </source>
</evidence>
<dbReference type="Pfam" id="PF17837">
    <property type="entry name" value="4PPT_N"/>
    <property type="match status" value="1"/>
</dbReference>
<feature type="binding site" evidence="13">
    <location>
        <position position="118"/>
    </location>
    <ligand>
        <name>Mg(2+)</name>
        <dbReference type="ChEBI" id="CHEBI:18420"/>
    </ligand>
</feature>
<feature type="binding site" evidence="12">
    <location>
        <position position="163"/>
    </location>
    <ligand>
        <name>CoA</name>
        <dbReference type="ChEBI" id="CHEBI:57287"/>
    </ligand>
</feature>
<comment type="catalytic activity">
    <reaction evidence="10">
        <text>apo-[aryl-carrier protein] + CoA = holo-[aryl-carrier protein] + adenosine 3',5'-bisphosphate + H(+)</text>
        <dbReference type="Rhea" id="RHEA:48404"/>
        <dbReference type="Rhea" id="RHEA-COMP:15903"/>
        <dbReference type="Rhea" id="RHEA-COMP:17557"/>
        <dbReference type="ChEBI" id="CHEBI:15378"/>
        <dbReference type="ChEBI" id="CHEBI:29999"/>
        <dbReference type="ChEBI" id="CHEBI:57287"/>
        <dbReference type="ChEBI" id="CHEBI:58343"/>
        <dbReference type="ChEBI" id="CHEBI:64479"/>
    </reaction>
</comment>
<dbReference type="SUPFAM" id="SSF56214">
    <property type="entry name" value="4'-phosphopantetheinyl transferase"/>
    <property type="match status" value="1"/>
</dbReference>
<keyword evidence="7" id="KW-0259">Enterobactin biosynthesis</keyword>
<evidence type="ECO:0000256" key="9">
    <source>
        <dbReference type="ARBA" id="ARBA00031996"/>
    </source>
</evidence>
<evidence type="ECO:0000256" key="10">
    <source>
        <dbReference type="ARBA" id="ARBA00049176"/>
    </source>
</evidence>
<feature type="binding site" evidence="12">
    <location>
        <position position="177"/>
    </location>
    <ligand>
        <name>CoA</name>
        <dbReference type="ChEBI" id="CHEBI:57287"/>
    </ligand>
</feature>
<evidence type="ECO:0000313" key="16">
    <source>
        <dbReference type="EMBL" id="MDP2489289.1"/>
    </source>
</evidence>
<feature type="binding site" evidence="13">
    <location>
        <position position="120"/>
    </location>
    <ligand>
        <name>Mg(2+)</name>
        <dbReference type="ChEBI" id="CHEBI:18420"/>
    </ligand>
</feature>
<comment type="catalytic activity">
    <reaction evidence="11">
        <text>apo-[peptidyl-carrier protein] + CoA = holo-[peptidyl-carrier protein] + adenosine 3',5'-bisphosphate + H(+)</text>
        <dbReference type="Rhea" id="RHEA:46228"/>
        <dbReference type="Rhea" id="RHEA-COMP:11479"/>
        <dbReference type="Rhea" id="RHEA-COMP:11480"/>
        <dbReference type="ChEBI" id="CHEBI:15378"/>
        <dbReference type="ChEBI" id="CHEBI:29999"/>
        <dbReference type="ChEBI" id="CHEBI:57287"/>
        <dbReference type="ChEBI" id="CHEBI:58343"/>
        <dbReference type="ChEBI" id="CHEBI:64479"/>
    </reaction>
</comment>
<proteinExistence type="inferred from homology"/>
<dbReference type="PANTHER" id="PTHR38096:SF1">
    <property type="entry name" value="ENTEROBACTIN SYNTHASE COMPONENT D"/>
    <property type="match status" value="1"/>
</dbReference>
<feature type="domain" description="4'-phosphopantetheinyl transferase N-terminal" evidence="15">
    <location>
        <begin position="45"/>
        <end position="107"/>
    </location>
</feature>
<dbReference type="RefSeq" id="WP_017094436.1">
    <property type="nucleotide sequence ID" value="NZ_CAWNUD010000051.1"/>
</dbReference>
<reference evidence="18" key="1">
    <citation type="submission" date="2016-07" db="EMBL/GenBank/DDBJ databases">
        <title>Nontailed viruses are major unrecognized killers of bacteria in the ocean.</title>
        <authorList>
            <person name="Kauffman K."/>
            <person name="Hussain F."/>
            <person name="Yang J."/>
            <person name="Arevalo P."/>
            <person name="Brown J."/>
            <person name="Cutler M."/>
            <person name="Kelly L."/>
            <person name="Polz M.F."/>
        </authorList>
    </citation>
    <scope>NUCLEOTIDE SEQUENCE [LARGE SCALE GENOMIC DNA]</scope>
    <source>
        <strain evidence="18">10N.286.54.F3</strain>
    </source>
</reference>
<dbReference type="InterPro" id="IPR041354">
    <property type="entry name" value="4PPT_N"/>
</dbReference>
<dbReference type="GO" id="GO:0008897">
    <property type="term" value="F:holo-[acyl-carrier-protein] synthase activity"/>
    <property type="evidence" value="ECO:0007669"/>
    <property type="project" value="InterPro"/>
</dbReference>
<comment type="similarity">
    <text evidence="3">Belongs to the P-Pant transferase superfamily. EntD family.</text>
</comment>
<sequence>MTFLSGLQLLTFGSQNIKVWQYHFERQRYTDCLFQELDVALPNEMKRAVTKRKAEFIAGRRAALHALRIEGCDCLELPIGEHRSPVWPEGWIGSISHTDDLAVATVSSLSDVSLVGLDVEELINENQVMSLMPMFVSPQEIKHLARTHLPIQWFVTLVFSAKESIFKAIYPHVKTYLEFSDSKLMSIDMDKGEAHFQLCERGEKVFGEALILCVYFFFKQGKAYTLVCEPRQV</sequence>
<keyword evidence="6 17" id="KW-0808">Transferase</keyword>
<feature type="binding site" evidence="12">
    <location>
        <begin position="96"/>
        <end position="97"/>
    </location>
    <ligand>
        <name>CoA</name>
        <dbReference type="ChEBI" id="CHEBI:57287"/>
    </ligand>
</feature>
<accession>A0A2N7CIJ2</accession>
<reference evidence="17" key="3">
    <citation type="journal article" date="2018" name="Nature">
        <title>A major lineage of non-tailed dsDNA viruses as unrecognized killers of marine bacteria.</title>
        <authorList>
            <person name="Kauffman K.M."/>
            <person name="Hussain F.A."/>
            <person name="Yang J."/>
            <person name="Arevalo P."/>
            <person name="Brown J.M."/>
            <person name="Chang W.K."/>
            <person name="VanInsberghe D."/>
            <person name="Elsherbini J."/>
            <person name="Sharma R.S."/>
            <person name="Cutler M.B."/>
            <person name="Kelly L."/>
            <person name="Polz M.F."/>
        </authorList>
    </citation>
    <scope>NUCLEOTIDE SEQUENCE</scope>
    <source>
        <strain evidence="17">10N.286.54.F3</strain>
    </source>
</reference>
<evidence type="ECO:0000256" key="4">
    <source>
        <dbReference type="ARBA" id="ARBA00011503"/>
    </source>
</evidence>
<dbReference type="PANTHER" id="PTHR38096">
    <property type="entry name" value="ENTEROBACTIN SYNTHASE COMPONENT D"/>
    <property type="match status" value="1"/>
</dbReference>
<comment type="function">
    <text evidence="1">Involved in the biosynthesis of the siderophore enterobactin (enterochelin), which is a macrocyclic trimeric lactone of N-(2,3-dihydroxybenzoyl)-serine. The serine trilactone serves as a scaffolding for the three catechol functionalities that provide hexadentate coordination for the tightly ligated iron(2+) atoms. Plays an essential role in the assembly of the enterobactin by catalyzing the transfer of the 4'-phosphopantetheine (Ppant) moiety from coenzyme A to the apo-domains of both EntB (ArCP domain) and EntF (PCP domain) to yield their holo-forms which make them competent for the activation of 2,3-dihydroxybenzoate (DHB) and L-serine, respectively.</text>
</comment>
<evidence type="ECO:0000256" key="12">
    <source>
        <dbReference type="PIRSR" id="PIRSR603542-1"/>
    </source>
</evidence>
<evidence type="ECO:0000259" key="14">
    <source>
        <dbReference type="Pfam" id="PF01648"/>
    </source>
</evidence>
<evidence type="ECO:0000256" key="5">
    <source>
        <dbReference type="ARBA" id="ARBA00019087"/>
    </source>
</evidence>
<dbReference type="GO" id="GO:0005886">
    <property type="term" value="C:plasma membrane"/>
    <property type="evidence" value="ECO:0007669"/>
    <property type="project" value="TreeGrafter"/>
</dbReference>
<organism evidence="17 18">
    <name type="scientific">Vibrio splendidus</name>
    <dbReference type="NCBI Taxonomy" id="29497"/>
    <lineage>
        <taxon>Bacteria</taxon>
        <taxon>Pseudomonadati</taxon>
        <taxon>Pseudomonadota</taxon>
        <taxon>Gammaproteobacteria</taxon>
        <taxon>Vibrionales</taxon>
        <taxon>Vibrionaceae</taxon>
        <taxon>Vibrio</taxon>
    </lineage>
</organism>
<dbReference type="UniPathway" id="UPA00017"/>
<reference evidence="16" key="4">
    <citation type="submission" date="2023-07" db="EMBL/GenBank/DDBJ databases">
        <title>Genome content predicts the carbon catabolic preferences of heterotrophic bacteria.</title>
        <authorList>
            <person name="Gralka M."/>
        </authorList>
    </citation>
    <scope>NUCLEOTIDE SEQUENCE</scope>
    <source>
        <strain evidence="16">6E03</strain>
    </source>
</reference>
<feature type="binding site" evidence="12">
    <location>
        <position position="118"/>
    </location>
    <ligand>
        <name>CoA</name>
        <dbReference type="ChEBI" id="CHEBI:57287"/>
    </ligand>
</feature>
<feature type="binding site" evidence="12">
    <location>
        <position position="167"/>
    </location>
    <ligand>
        <name>CoA</name>
        <dbReference type="ChEBI" id="CHEBI:57287"/>
    </ligand>
</feature>
<evidence type="ECO:0000256" key="2">
    <source>
        <dbReference type="ARBA" id="ARBA00004993"/>
    </source>
</evidence>
<dbReference type="Proteomes" id="UP000235405">
    <property type="component" value="Unassembled WGS sequence"/>
</dbReference>
<protein>
    <recommendedName>
        <fullName evidence="5">Enterobactin synthase component D</fullName>
    </recommendedName>
    <alternativeName>
        <fullName evidence="8">4'-phosphopantetheinyl transferase EntD</fullName>
    </alternativeName>
    <alternativeName>
        <fullName evidence="9">Enterochelin synthase D</fullName>
    </alternativeName>
</protein>
<dbReference type="Gene3D" id="3.90.470.20">
    <property type="entry name" value="4'-phosphopantetheinyl transferase domain"/>
    <property type="match status" value="1"/>
</dbReference>
<keyword evidence="13" id="KW-0479">Metal-binding</keyword>